<keyword evidence="7" id="KW-1185">Reference proteome</keyword>
<dbReference type="AlphaFoldDB" id="A0A8A4TU98"/>
<dbReference type="Pfam" id="PF00158">
    <property type="entry name" value="Sigma54_activat"/>
    <property type="match status" value="1"/>
</dbReference>
<dbReference type="Gene3D" id="3.40.50.300">
    <property type="entry name" value="P-loop containing nucleotide triphosphate hydrolases"/>
    <property type="match status" value="1"/>
</dbReference>
<feature type="domain" description="Sigma-54 factor interaction" evidence="5">
    <location>
        <begin position="156"/>
        <end position="395"/>
    </location>
</feature>
<dbReference type="Proteomes" id="UP000663929">
    <property type="component" value="Chromosome"/>
</dbReference>
<dbReference type="PANTHER" id="PTHR32071">
    <property type="entry name" value="TRANSCRIPTIONAL REGULATORY PROTEIN"/>
    <property type="match status" value="1"/>
</dbReference>
<evidence type="ECO:0000313" key="7">
    <source>
        <dbReference type="Proteomes" id="UP000663929"/>
    </source>
</evidence>
<proteinExistence type="predicted"/>
<gene>
    <name evidence="6" type="ORF">J3U87_31360</name>
</gene>
<keyword evidence="2" id="KW-0067">ATP-binding</keyword>
<keyword evidence="1" id="KW-0547">Nucleotide-binding</keyword>
<protein>
    <submittedName>
        <fullName evidence="6">Sigma-54-dependent Fis family transcriptional regulator</fullName>
    </submittedName>
</protein>
<dbReference type="FunFam" id="3.40.50.300:FF:000006">
    <property type="entry name" value="DNA-binding transcriptional regulator NtrC"/>
    <property type="match status" value="1"/>
</dbReference>
<evidence type="ECO:0000256" key="3">
    <source>
        <dbReference type="ARBA" id="ARBA00023015"/>
    </source>
</evidence>
<dbReference type="SMART" id="SM00382">
    <property type="entry name" value="AAA"/>
    <property type="match status" value="1"/>
</dbReference>
<keyword evidence="3" id="KW-0805">Transcription regulation</keyword>
<organism evidence="6 7">
    <name type="scientific">Sulfidibacter corallicola</name>
    <dbReference type="NCBI Taxonomy" id="2818388"/>
    <lineage>
        <taxon>Bacteria</taxon>
        <taxon>Pseudomonadati</taxon>
        <taxon>Acidobacteriota</taxon>
        <taxon>Holophagae</taxon>
        <taxon>Acanthopleuribacterales</taxon>
        <taxon>Acanthopleuribacteraceae</taxon>
        <taxon>Sulfidibacter</taxon>
    </lineage>
</organism>
<dbReference type="InterPro" id="IPR003593">
    <property type="entry name" value="AAA+_ATPase"/>
</dbReference>
<dbReference type="InterPro" id="IPR027417">
    <property type="entry name" value="P-loop_NTPase"/>
</dbReference>
<dbReference type="InterPro" id="IPR002078">
    <property type="entry name" value="Sigma_54_int"/>
</dbReference>
<dbReference type="PROSITE" id="PS00675">
    <property type="entry name" value="SIGMA54_INTERACT_1"/>
    <property type="match status" value="1"/>
</dbReference>
<dbReference type="Gene3D" id="1.10.8.60">
    <property type="match status" value="1"/>
</dbReference>
<dbReference type="KEGG" id="scor:J3U87_31360"/>
<dbReference type="SUPFAM" id="SSF52540">
    <property type="entry name" value="P-loop containing nucleoside triphosphate hydrolases"/>
    <property type="match status" value="1"/>
</dbReference>
<dbReference type="GO" id="GO:0006355">
    <property type="term" value="P:regulation of DNA-templated transcription"/>
    <property type="evidence" value="ECO:0007669"/>
    <property type="project" value="InterPro"/>
</dbReference>
<evidence type="ECO:0000256" key="2">
    <source>
        <dbReference type="ARBA" id="ARBA00022840"/>
    </source>
</evidence>
<reference evidence="6" key="1">
    <citation type="submission" date="2021-03" db="EMBL/GenBank/DDBJ databases">
        <title>Acanthopleuribacteraceae sp. M133.</title>
        <authorList>
            <person name="Wang G."/>
        </authorList>
    </citation>
    <scope>NUCLEOTIDE SEQUENCE</scope>
    <source>
        <strain evidence="6">M133</strain>
    </source>
</reference>
<evidence type="ECO:0000256" key="1">
    <source>
        <dbReference type="ARBA" id="ARBA00022741"/>
    </source>
</evidence>
<dbReference type="CDD" id="cd00009">
    <property type="entry name" value="AAA"/>
    <property type="match status" value="1"/>
</dbReference>
<dbReference type="EMBL" id="CP071793">
    <property type="protein sequence ID" value="QTD50105.1"/>
    <property type="molecule type" value="Genomic_DNA"/>
</dbReference>
<accession>A0A8A4TU98</accession>
<keyword evidence="4" id="KW-0804">Transcription</keyword>
<dbReference type="Pfam" id="PF25601">
    <property type="entry name" value="AAA_lid_14"/>
    <property type="match status" value="1"/>
</dbReference>
<dbReference type="GO" id="GO:0005524">
    <property type="term" value="F:ATP binding"/>
    <property type="evidence" value="ECO:0007669"/>
    <property type="project" value="UniProtKB-KW"/>
</dbReference>
<name>A0A8A4TU98_SULCO</name>
<dbReference type="PROSITE" id="PS00688">
    <property type="entry name" value="SIGMA54_INTERACT_3"/>
    <property type="match status" value="1"/>
</dbReference>
<dbReference type="InterPro" id="IPR025944">
    <property type="entry name" value="Sigma_54_int_dom_CS"/>
</dbReference>
<dbReference type="InterPro" id="IPR025662">
    <property type="entry name" value="Sigma_54_int_dom_ATP-bd_1"/>
</dbReference>
<evidence type="ECO:0000313" key="6">
    <source>
        <dbReference type="EMBL" id="QTD50105.1"/>
    </source>
</evidence>
<dbReference type="RefSeq" id="WP_237379736.1">
    <property type="nucleotide sequence ID" value="NZ_CP071793.1"/>
</dbReference>
<dbReference type="PROSITE" id="PS50045">
    <property type="entry name" value="SIGMA54_INTERACT_4"/>
    <property type="match status" value="1"/>
</dbReference>
<evidence type="ECO:0000256" key="4">
    <source>
        <dbReference type="ARBA" id="ARBA00023163"/>
    </source>
</evidence>
<evidence type="ECO:0000259" key="5">
    <source>
        <dbReference type="PROSITE" id="PS50045"/>
    </source>
</evidence>
<sequence>MDVWEDLDDVTTFPGRHSRAKNEQRELVPTLTIINHPIMSRIGEVADLPALKGAGEVGLSRVSPDFAPPGQSGGFPLKDPFISRQPVYLRAARGTVTIEGNDLATELWINGHPMTGSRSFRTEALFEGVTLQLGERVVLLLHLREASAPQPQKLGMCGESDAINRVRGAIERIAERDVPVLIRGETGTGKELVARAIFALSSRAKRPFVTVNLGALPPNLAVSELFGAVKGSFTGAVHGRQGYFRAAHGGVLFLDEIGEADAEIQVMLLRALESGEIQPLGQHTPLRVDVRLIAATDADLAERVAAGTFKEPLLHRLAGYEIHLPPLHRRRDDIARLIRLFAEEELSKTNELHHMSGWDPRKPAWLPADLCTRLTRYRWPGNVRQLRNVVRQLVIDSRGLETMVVSDKLRRMLADDTAENGAGQDAQALRLPSEIDESQLVAALKANRWEPKATADALRINRTAVYALIARCESVRTAMDLTAEEIRTSWKNHGGDQQAMVDDLCVSERGLRRRLKQMKLI</sequence>
<dbReference type="InterPro" id="IPR058031">
    <property type="entry name" value="AAA_lid_NorR"/>
</dbReference>